<keyword evidence="1" id="KW-0812">Transmembrane</keyword>
<organism evidence="2 3">
    <name type="scientific">Galactobacter caseinivorans</name>
    <dbReference type="NCBI Taxonomy" id="2676123"/>
    <lineage>
        <taxon>Bacteria</taxon>
        <taxon>Bacillati</taxon>
        <taxon>Actinomycetota</taxon>
        <taxon>Actinomycetes</taxon>
        <taxon>Micrococcales</taxon>
        <taxon>Micrococcaceae</taxon>
        <taxon>Galactobacter</taxon>
    </lineage>
</organism>
<evidence type="ECO:0000313" key="3">
    <source>
        <dbReference type="Proteomes" id="UP000273119"/>
    </source>
</evidence>
<keyword evidence="1" id="KW-0472">Membrane</keyword>
<name>A0A496PJV0_9MICC</name>
<feature type="transmembrane region" description="Helical" evidence="1">
    <location>
        <begin position="95"/>
        <end position="114"/>
    </location>
</feature>
<proteinExistence type="predicted"/>
<dbReference type="Proteomes" id="UP000273119">
    <property type="component" value="Unassembled WGS sequence"/>
</dbReference>
<evidence type="ECO:0000313" key="2">
    <source>
        <dbReference type="EMBL" id="RKW70784.1"/>
    </source>
</evidence>
<accession>A0A496PJV0</accession>
<sequence length="124" mass="13448">MIFDGFMIAGTIVCAVSVLLGLWSTARHRFPTDASILSLAAVELFLVVYGIAAGVRQSGGETLVGAAWEFWGYLATAILVVLLAGWWGIGEKSRWSNLVMAAAGFTVFVMLFRMQQVWIGQGIF</sequence>
<feature type="transmembrane region" description="Helical" evidence="1">
    <location>
        <begin position="36"/>
        <end position="55"/>
    </location>
</feature>
<feature type="transmembrane region" description="Helical" evidence="1">
    <location>
        <begin position="70"/>
        <end position="88"/>
    </location>
</feature>
<comment type="caution">
    <text evidence="2">The sequence shown here is derived from an EMBL/GenBank/DDBJ whole genome shotgun (WGS) entry which is preliminary data.</text>
</comment>
<evidence type="ECO:0008006" key="4">
    <source>
        <dbReference type="Google" id="ProtNLM"/>
    </source>
</evidence>
<keyword evidence="1" id="KW-1133">Transmembrane helix</keyword>
<dbReference type="AlphaFoldDB" id="A0A496PJV0"/>
<protein>
    <recommendedName>
        <fullName evidence="4">Integral membrane protein</fullName>
    </recommendedName>
</protein>
<dbReference type="EMBL" id="QQXL01000003">
    <property type="protein sequence ID" value="RKW70784.1"/>
    <property type="molecule type" value="Genomic_DNA"/>
</dbReference>
<dbReference type="RefSeq" id="WP_121484810.1">
    <property type="nucleotide sequence ID" value="NZ_QQXL01000003.1"/>
</dbReference>
<reference evidence="2 3" key="1">
    <citation type="submission" date="2018-07" db="EMBL/GenBank/DDBJ databases">
        <title>Arthrobacter sp. nov., isolated from raw cow's milk with high bacterial count.</title>
        <authorList>
            <person name="Hahne J."/>
            <person name="Isele D."/>
            <person name="Lipski A."/>
        </authorList>
    </citation>
    <scope>NUCLEOTIDE SEQUENCE [LARGE SCALE GENOMIC DNA]</scope>
    <source>
        <strain evidence="2 3">JZ R-183</strain>
    </source>
</reference>
<feature type="transmembrane region" description="Helical" evidence="1">
    <location>
        <begin position="6"/>
        <end position="24"/>
    </location>
</feature>
<evidence type="ECO:0000256" key="1">
    <source>
        <dbReference type="SAM" id="Phobius"/>
    </source>
</evidence>
<keyword evidence="3" id="KW-1185">Reference proteome</keyword>
<gene>
    <name evidence="2" type="ORF">DWQ67_06725</name>
</gene>